<keyword evidence="1" id="KW-0378">Hydrolase</keyword>
<sequence>MARCAFWAYPYFQTPVPEEGYISLYNGSAALLYRCVYNEYFGIETDSEIEESVSNLSSGCLCEICNVVHGSINCVNGDTIYSPDIFGSMDSFVSSNADTVEHTDEGQYQELESNTFESYFLRSDSETDSLNQSSSVDIEYTDDEDIRQNLIDTGHIQIVDIMESDSSSHSASLINPQRRGPYYPPDDTDKSVEKGVQCNTLKGLISDLHSEIDNLHSELNSDENQNIGIETITDKQLSVRLSEKGKPYDENIRKVYYEFLSRNIGLQHIQPIIRTVLSLVNYEINELPSVSTASKMMHELGSVSRHHIEDEFKNDKNLTMHRDATTKKGRHIYGVGYSTESGKILTAGVREVSDGKAETYVKNTKEILNDISESTNFLEKTSNFMTDRSATEIKTNRLLNAENNATGTCMDNNINEFRCAVHPVLQFADICQKEIMKFESNIGFCAASDSKSSSDSKTLTLLRFVSKLFYKDGSGDPLYASIYMKDKGIKSIPVMNFRGNRFNVLFFNAAGTFYLASHLVQYFENSKSTLNFTHRYILKALKDDRILAICRALGIISKIITEPYLNRASDESSTALSMGNVYNRLIDVLKCCEENPYLMLKNDISLFFGPSTQLSDVSTSLFEESLLDSQTEAILAKLVVVLRCKCELLFKDFLKDGKYHEPSNNIIKKSASCPPNNICLERLMAKVDSKFKSAPNCNINSIENTIMYSGNKTGAWLEKKSADDKKNIISEARKSNRSNIKIMKERKSNLFKSHVAIIRQREEQQKKKLEKRSKHKQDVLEQMRDIGIWEDRNKINTELEKCRTKTKKFKALKQQFNMIKELVTVNCEQKHLFLYSCKGKPYSELKLVENLLQLLDIKKHQSSQNSSENDFYLAKLSKEPELLIGYQILHVWHDDEKQTDCNWLGKILTYDSGTFKIEYWNKDISTSSSKECYDMQIEEIVTDYKNGSLQFTDKDA</sequence>
<evidence type="ECO:0000313" key="4">
    <source>
        <dbReference type="Proteomes" id="UP000683360"/>
    </source>
</evidence>
<protein>
    <submittedName>
        <fullName evidence="3">Uncharacterized protein</fullName>
    </submittedName>
</protein>
<name>A0A8S3S7A2_MYTED</name>
<dbReference type="EMBL" id="CAJPWZ010001317">
    <property type="protein sequence ID" value="CAG2212843.1"/>
    <property type="molecule type" value="Genomic_DNA"/>
</dbReference>
<accession>A0A8S3S7A2</accession>
<evidence type="ECO:0000256" key="1">
    <source>
        <dbReference type="ARBA" id="ARBA00022722"/>
    </source>
</evidence>
<proteinExistence type="predicted"/>
<comment type="caution">
    <text evidence="3">The sequence shown here is derived from an EMBL/GenBank/DDBJ whole genome shotgun (WGS) entry which is preliminary data.</text>
</comment>
<evidence type="ECO:0000256" key="2">
    <source>
        <dbReference type="SAM" id="Coils"/>
    </source>
</evidence>
<dbReference type="Proteomes" id="UP000683360">
    <property type="component" value="Unassembled WGS sequence"/>
</dbReference>
<reference evidence="3" key="1">
    <citation type="submission" date="2021-03" db="EMBL/GenBank/DDBJ databases">
        <authorList>
            <person name="Bekaert M."/>
        </authorList>
    </citation>
    <scope>NUCLEOTIDE SEQUENCE</scope>
</reference>
<evidence type="ECO:0000313" key="3">
    <source>
        <dbReference type="EMBL" id="CAG2212843.1"/>
    </source>
</evidence>
<organism evidence="3 4">
    <name type="scientific">Mytilus edulis</name>
    <name type="common">Blue mussel</name>
    <dbReference type="NCBI Taxonomy" id="6550"/>
    <lineage>
        <taxon>Eukaryota</taxon>
        <taxon>Metazoa</taxon>
        <taxon>Spiralia</taxon>
        <taxon>Lophotrochozoa</taxon>
        <taxon>Mollusca</taxon>
        <taxon>Bivalvia</taxon>
        <taxon>Autobranchia</taxon>
        <taxon>Pteriomorphia</taxon>
        <taxon>Mytilida</taxon>
        <taxon>Mytiloidea</taxon>
        <taxon>Mytilidae</taxon>
        <taxon>Mytilinae</taxon>
        <taxon>Mytilus</taxon>
    </lineage>
</organism>
<dbReference type="PANTHER" id="PTHR11046">
    <property type="entry name" value="OLIGORIBONUCLEASE, MITOCHONDRIAL"/>
    <property type="match status" value="1"/>
</dbReference>
<dbReference type="AlphaFoldDB" id="A0A8S3S7A2"/>
<dbReference type="GO" id="GO:0000175">
    <property type="term" value="F:3'-5'-RNA exonuclease activity"/>
    <property type="evidence" value="ECO:0007669"/>
    <property type="project" value="InterPro"/>
</dbReference>
<keyword evidence="2" id="KW-0175">Coiled coil</keyword>
<feature type="coiled-coil region" evidence="2">
    <location>
        <begin position="759"/>
        <end position="786"/>
    </location>
</feature>
<keyword evidence="1" id="KW-0540">Nuclease</keyword>
<dbReference type="OrthoDB" id="6064891at2759"/>
<dbReference type="InterPro" id="IPR022894">
    <property type="entry name" value="Oligoribonuclease"/>
</dbReference>
<dbReference type="PANTHER" id="PTHR11046:SF25">
    <property type="match status" value="1"/>
</dbReference>
<gene>
    <name evidence="3" type="ORF">MEDL_26788</name>
</gene>
<keyword evidence="4" id="KW-1185">Reference proteome</keyword>